<dbReference type="PANTHER" id="PTHR42695">
    <property type="entry name" value="GLUTAMINE AMIDOTRANSFERASE YLR126C-RELATED"/>
    <property type="match status" value="1"/>
</dbReference>
<keyword evidence="3" id="KW-1185">Reference proteome</keyword>
<organism evidence="2 3">
    <name type="scientific">Paracoccus seriniphilus</name>
    <dbReference type="NCBI Taxonomy" id="184748"/>
    <lineage>
        <taxon>Bacteria</taxon>
        <taxon>Pseudomonadati</taxon>
        <taxon>Pseudomonadota</taxon>
        <taxon>Alphaproteobacteria</taxon>
        <taxon>Rhodobacterales</taxon>
        <taxon>Paracoccaceae</taxon>
        <taxon>Paracoccus</taxon>
    </lineage>
</organism>
<sequence length="260" mass="28735">MWSSPDMGAQGISPQEHHRAHIGLLLCGDTPEALQAEFGTYAECLVRMFRLGQARIKVWNVHKGELPRDTHEADAYLVGGSPASVLDRHDWIMRLGAFLRRAHAAKRRLAGICFGHQIIHHALGGRVERATQGWGLGVYSVGLSRKMPGLPVRQNLSLPAMHQDQVVCPAPGLDRYAGSDFCPNYLTGQEGRVLTLQGHPEFTIPFLDAFLSAISHRFDPHLLQSARASLHQPADSTGMRRVMRDFLFAAPQTTREPTGP</sequence>
<dbReference type="Pfam" id="PF00117">
    <property type="entry name" value="GATase"/>
    <property type="match status" value="1"/>
</dbReference>
<dbReference type="PANTHER" id="PTHR42695:SF5">
    <property type="entry name" value="GLUTAMINE AMIDOTRANSFERASE YLR126C-RELATED"/>
    <property type="match status" value="1"/>
</dbReference>
<evidence type="ECO:0000313" key="3">
    <source>
        <dbReference type="Proteomes" id="UP000198307"/>
    </source>
</evidence>
<evidence type="ECO:0000313" key="2">
    <source>
        <dbReference type="EMBL" id="SNT76783.1"/>
    </source>
</evidence>
<dbReference type="RefSeq" id="WP_143811511.1">
    <property type="nucleotide sequence ID" value="NZ_CP067129.1"/>
</dbReference>
<feature type="domain" description="Glutamine amidotransferase" evidence="1">
    <location>
        <begin position="40"/>
        <end position="203"/>
    </location>
</feature>
<dbReference type="Gene3D" id="3.40.50.880">
    <property type="match status" value="1"/>
</dbReference>
<dbReference type="CDD" id="cd01741">
    <property type="entry name" value="GATase1_1"/>
    <property type="match status" value="1"/>
</dbReference>
<dbReference type="GO" id="GO:0016740">
    <property type="term" value="F:transferase activity"/>
    <property type="evidence" value="ECO:0007669"/>
    <property type="project" value="UniProtKB-KW"/>
</dbReference>
<dbReference type="InterPro" id="IPR044992">
    <property type="entry name" value="ChyE-like"/>
</dbReference>
<protein>
    <submittedName>
        <fullName evidence="2">GMP synthase - Glutamine amidotransferase</fullName>
    </submittedName>
</protein>
<gene>
    <name evidence="2" type="ORF">SAMN05444959_12811</name>
</gene>
<evidence type="ECO:0000259" key="1">
    <source>
        <dbReference type="Pfam" id="PF00117"/>
    </source>
</evidence>
<dbReference type="Proteomes" id="UP000198307">
    <property type="component" value="Unassembled WGS sequence"/>
</dbReference>
<dbReference type="EMBL" id="FZQB01000028">
    <property type="protein sequence ID" value="SNT76783.1"/>
    <property type="molecule type" value="Genomic_DNA"/>
</dbReference>
<dbReference type="OrthoDB" id="7365442at2"/>
<dbReference type="PROSITE" id="PS51273">
    <property type="entry name" value="GATASE_TYPE_1"/>
    <property type="match status" value="1"/>
</dbReference>
<proteinExistence type="predicted"/>
<dbReference type="GO" id="GO:0005829">
    <property type="term" value="C:cytosol"/>
    <property type="evidence" value="ECO:0007669"/>
    <property type="project" value="TreeGrafter"/>
</dbReference>
<dbReference type="SUPFAM" id="SSF52317">
    <property type="entry name" value="Class I glutamine amidotransferase-like"/>
    <property type="match status" value="1"/>
</dbReference>
<accession>A0A239Q3J3</accession>
<dbReference type="AlphaFoldDB" id="A0A239Q3J3"/>
<dbReference type="InterPro" id="IPR017926">
    <property type="entry name" value="GATASE"/>
</dbReference>
<keyword evidence="2" id="KW-0315">Glutamine amidotransferase</keyword>
<name>A0A239Q3J3_9RHOB</name>
<keyword evidence="2" id="KW-0808">Transferase</keyword>
<dbReference type="InterPro" id="IPR029062">
    <property type="entry name" value="Class_I_gatase-like"/>
</dbReference>
<reference evidence="2 3" key="1">
    <citation type="submission" date="2017-07" db="EMBL/GenBank/DDBJ databases">
        <authorList>
            <person name="Sun Z.S."/>
            <person name="Albrecht U."/>
            <person name="Echele G."/>
            <person name="Lee C.C."/>
        </authorList>
    </citation>
    <scope>NUCLEOTIDE SEQUENCE [LARGE SCALE GENOMIC DNA]</scope>
    <source>
        <strain evidence="2 3">DSM 14827</strain>
    </source>
</reference>